<dbReference type="Proteomes" id="UP000735874">
    <property type="component" value="Unassembled WGS sequence"/>
</dbReference>
<evidence type="ECO:0000313" key="1">
    <source>
        <dbReference type="EMBL" id="KAG2852231.1"/>
    </source>
</evidence>
<dbReference type="AlphaFoldDB" id="A0A8T1CHZ8"/>
<sequence length="37" mass="3970">MGVNLGAVWWACSLEGETVNEAALCCQFLPRVEPSTS</sequence>
<protein>
    <submittedName>
        <fullName evidence="3">Uncharacterized protein</fullName>
    </submittedName>
</protein>
<name>A0A8T1CHZ8_9STRA</name>
<evidence type="ECO:0000313" key="3">
    <source>
        <dbReference type="EMBL" id="KAG2923857.1"/>
    </source>
</evidence>
<dbReference type="EMBL" id="RCMG01000554">
    <property type="protein sequence ID" value="KAG2852231.1"/>
    <property type="molecule type" value="Genomic_DNA"/>
</dbReference>
<proteinExistence type="predicted"/>
<organism evidence="3 5">
    <name type="scientific">Phytophthora cactorum</name>
    <dbReference type="NCBI Taxonomy" id="29920"/>
    <lineage>
        <taxon>Eukaryota</taxon>
        <taxon>Sar</taxon>
        <taxon>Stramenopiles</taxon>
        <taxon>Oomycota</taxon>
        <taxon>Peronosporomycetes</taxon>
        <taxon>Peronosporales</taxon>
        <taxon>Peronosporaceae</taxon>
        <taxon>Phytophthora</taxon>
    </lineage>
</organism>
<dbReference type="EMBL" id="RCMI01001413">
    <property type="protein sequence ID" value="KAG2885511.1"/>
    <property type="molecule type" value="Genomic_DNA"/>
</dbReference>
<dbReference type="Proteomes" id="UP000697107">
    <property type="component" value="Unassembled WGS sequence"/>
</dbReference>
<comment type="caution">
    <text evidence="3">The sequence shown here is derived from an EMBL/GenBank/DDBJ whole genome shotgun (WGS) entry which is preliminary data.</text>
</comment>
<dbReference type="Proteomes" id="UP000736787">
    <property type="component" value="Unassembled WGS sequence"/>
</dbReference>
<dbReference type="EMBL" id="RCMK01000525">
    <property type="protein sequence ID" value="KAG2923857.1"/>
    <property type="molecule type" value="Genomic_DNA"/>
</dbReference>
<dbReference type="EMBL" id="RCML01000584">
    <property type="protein sequence ID" value="KAG2973246.1"/>
    <property type="molecule type" value="Genomic_DNA"/>
</dbReference>
<evidence type="ECO:0000313" key="4">
    <source>
        <dbReference type="EMBL" id="KAG2973246.1"/>
    </source>
</evidence>
<evidence type="ECO:0000313" key="2">
    <source>
        <dbReference type="EMBL" id="KAG2885511.1"/>
    </source>
</evidence>
<gene>
    <name evidence="1" type="ORF">PC113_g15192</name>
    <name evidence="2" type="ORF">PC115_g20988</name>
    <name evidence="3" type="ORF">PC117_g15574</name>
    <name evidence="4" type="ORF">PC118_g15253</name>
</gene>
<reference evidence="3" key="1">
    <citation type="submission" date="2018-10" db="EMBL/GenBank/DDBJ databases">
        <title>Effector identification in a new, highly contiguous assembly of the strawberry crown rot pathogen Phytophthora cactorum.</title>
        <authorList>
            <person name="Armitage A.D."/>
            <person name="Nellist C.F."/>
            <person name="Bates H."/>
            <person name="Vickerstaff R.J."/>
            <person name="Harrison R.J."/>
        </authorList>
    </citation>
    <scope>NUCLEOTIDE SEQUENCE</scope>
    <source>
        <strain evidence="1">15-7</strain>
        <strain evidence="2">4032</strain>
        <strain evidence="3">4040</strain>
        <strain evidence="4">P415</strain>
    </source>
</reference>
<evidence type="ECO:0000313" key="5">
    <source>
        <dbReference type="Proteomes" id="UP000736787"/>
    </source>
</evidence>
<accession>A0A8T1CHZ8</accession>
<dbReference type="Proteomes" id="UP000774804">
    <property type="component" value="Unassembled WGS sequence"/>
</dbReference>